<dbReference type="Gene3D" id="3.10.450.40">
    <property type="match status" value="2"/>
</dbReference>
<protein>
    <recommendedName>
        <fullName evidence="2">PepSY domain-containing protein</fullName>
    </recommendedName>
</protein>
<evidence type="ECO:0000313" key="4">
    <source>
        <dbReference type="Proteomes" id="UP001041814"/>
    </source>
</evidence>
<dbReference type="Pfam" id="PF03413">
    <property type="entry name" value="PepSY"/>
    <property type="match status" value="2"/>
</dbReference>
<gene>
    <name evidence="3" type="ORF">CKO43_16100</name>
</gene>
<proteinExistence type="predicted"/>
<accession>A0ABS1DXD0</accession>
<dbReference type="InterPro" id="IPR025711">
    <property type="entry name" value="PepSY"/>
</dbReference>
<dbReference type="InterPro" id="IPR005625">
    <property type="entry name" value="PepSY-ass_TM"/>
</dbReference>
<comment type="caution">
    <text evidence="3">The sequence shown here is derived from an EMBL/GenBank/DDBJ whole genome shotgun (WGS) entry which is preliminary data.</text>
</comment>
<feature type="domain" description="PepSY" evidence="2">
    <location>
        <begin position="123"/>
        <end position="178"/>
    </location>
</feature>
<feature type="signal peptide" evidence="1">
    <location>
        <begin position="1"/>
        <end position="38"/>
    </location>
</feature>
<organism evidence="3 4">
    <name type="scientific">Rubrivivax gelatinosus</name>
    <name type="common">Rhodocyclus gelatinosus</name>
    <name type="synonym">Rhodopseudomonas gelatinosa</name>
    <dbReference type="NCBI Taxonomy" id="28068"/>
    <lineage>
        <taxon>Bacteria</taxon>
        <taxon>Pseudomonadati</taxon>
        <taxon>Pseudomonadota</taxon>
        <taxon>Betaproteobacteria</taxon>
        <taxon>Burkholderiales</taxon>
        <taxon>Sphaerotilaceae</taxon>
        <taxon>Rubrivivax</taxon>
    </lineage>
</organism>
<feature type="chain" id="PRO_5045952083" description="PepSY domain-containing protein" evidence="1">
    <location>
        <begin position="39"/>
        <end position="250"/>
    </location>
</feature>
<keyword evidence="4" id="KW-1185">Reference proteome</keyword>
<evidence type="ECO:0000313" key="3">
    <source>
        <dbReference type="EMBL" id="MBK1714295.1"/>
    </source>
</evidence>
<feature type="domain" description="PepSY" evidence="2">
    <location>
        <begin position="55"/>
        <end position="111"/>
    </location>
</feature>
<reference evidence="3" key="2">
    <citation type="journal article" date="2020" name="Microorganisms">
        <title>Osmotic Adaptation and Compatible Solute Biosynthesis of Phototrophic Bacteria as Revealed from Genome Analyses.</title>
        <authorList>
            <person name="Imhoff J.F."/>
            <person name="Rahn T."/>
            <person name="Kunzel S."/>
            <person name="Keller A."/>
            <person name="Neulinger S.C."/>
        </authorList>
    </citation>
    <scope>NUCLEOTIDE SEQUENCE</scope>
    <source>
        <strain evidence="3">IM 151</strain>
    </source>
</reference>
<dbReference type="Proteomes" id="UP001041814">
    <property type="component" value="Unassembled WGS sequence"/>
</dbReference>
<reference evidence="3" key="1">
    <citation type="submission" date="2017-08" db="EMBL/GenBank/DDBJ databases">
        <authorList>
            <person name="Imhoff J.F."/>
            <person name="Rahn T."/>
            <person name="Kuenzel S."/>
            <person name="Neulinger S.C."/>
        </authorList>
    </citation>
    <scope>NUCLEOTIDE SEQUENCE</scope>
    <source>
        <strain evidence="3">IM 151</strain>
    </source>
</reference>
<sequence>MNRPFMRRSDARPYHRRTMRVSRMLLSTVLAVAAFAAAADQDSVRRGVQTGTMKPLAEILARVQNQHAGRVLDVELESDELGRSWYEITLLHKDGHRLEIYVDPATGAEIDPRLAGTAMRPMAEVLRRVAERHPGTVLHAELERRAGAGPVWEVTVERADGSEQRVLVDAASGRIVEQAARPARLPAGAKPLPVLVESVERRYGARAVEVEIKYDTRRGAYYEIELQLPGGRGIEVNVDPVSAQVLRTES</sequence>
<evidence type="ECO:0000256" key="1">
    <source>
        <dbReference type="SAM" id="SignalP"/>
    </source>
</evidence>
<dbReference type="EMBL" id="NRRU01000062">
    <property type="protein sequence ID" value="MBK1714295.1"/>
    <property type="molecule type" value="Genomic_DNA"/>
</dbReference>
<keyword evidence="1" id="KW-0732">Signal</keyword>
<dbReference type="PANTHER" id="PTHR34219">
    <property type="entry name" value="IRON-REGULATED INNER MEMBRANE PROTEIN-RELATED"/>
    <property type="match status" value="1"/>
</dbReference>
<evidence type="ECO:0000259" key="2">
    <source>
        <dbReference type="Pfam" id="PF03413"/>
    </source>
</evidence>
<name>A0ABS1DXD0_RUBGE</name>